<evidence type="ECO:0000256" key="9">
    <source>
        <dbReference type="PROSITE-ProRule" id="PRU00277"/>
    </source>
</evidence>
<sequence>MRRVVTFHYTLRDPSGRVLDTSAGGEPVTYLEGAGQVIDGVDEQLRAAVAGEKQRLVVPPAKAYGERDPEQVQQVPRAQLPIDGELHVGDQFQAGEDRFAPVVTVVHIEDDRVTLDANHPLAGVELTFDVEVVAVRRATEAELQHGHAHGGDGAAGCAE</sequence>
<reference evidence="12" key="1">
    <citation type="submission" date="2021-08" db="EMBL/GenBank/DDBJ databases">
        <title>Genome of a novel bacterium of the phylum Verrucomicrobia, Oleiharenicola sp. KSB-15.</title>
        <authorList>
            <person name="Chung J.-H."/>
            <person name="Ahn J.-H."/>
            <person name="Yoon Y."/>
            <person name="Kim D.-Y."/>
            <person name="An S.-H."/>
            <person name="Park I."/>
            <person name="Yeon J."/>
        </authorList>
    </citation>
    <scope>NUCLEOTIDE SEQUENCE</scope>
    <source>
        <strain evidence="12">KSB-15</strain>
    </source>
</reference>
<evidence type="ECO:0000256" key="4">
    <source>
        <dbReference type="ARBA" id="ARBA00022490"/>
    </source>
</evidence>
<evidence type="ECO:0000256" key="7">
    <source>
        <dbReference type="ARBA" id="ARBA00023235"/>
    </source>
</evidence>
<evidence type="ECO:0000313" key="12">
    <source>
        <dbReference type="EMBL" id="QYM80739.1"/>
    </source>
</evidence>
<evidence type="ECO:0000256" key="5">
    <source>
        <dbReference type="ARBA" id="ARBA00023110"/>
    </source>
</evidence>
<keyword evidence="6" id="KW-0143">Chaperone</keyword>
<dbReference type="PANTHER" id="PTHR47861">
    <property type="entry name" value="FKBP-TYPE PEPTIDYL-PROLYL CIS-TRANS ISOMERASE SLYD"/>
    <property type="match status" value="1"/>
</dbReference>
<dbReference type="Proteomes" id="UP000825051">
    <property type="component" value="Chromosome"/>
</dbReference>
<keyword evidence="5 9" id="KW-0697">Rotamase</keyword>
<dbReference type="PANTHER" id="PTHR47861:SF3">
    <property type="entry name" value="FKBP-TYPE PEPTIDYL-PROLYL CIS-TRANS ISOMERASE SLYD"/>
    <property type="match status" value="1"/>
</dbReference>
<dbReference type="GO" id="GO:0042026">
    <property type="term" value="P:protein refolding"/>
    <property type="evidence" value="ECO:0007669"/>
    <property type="project" value="UniProtKB-ARBA"/>
</dbReference>
<evidence type="ECO:0000259" key="11">
    <source>
        <dbReference type="PROSITE" id="PS50059"/>
    </source>
</evidence>
<evidence type="ECO:0000256" key="1">
    <source>
        <dbReference type="ARBA" id="ARBA00000971"/>
    </source>
</evidence>
<dbReference type="SUPFAM" id="SSF54534">
    <property type="entry name" value="FKBP-like"/>
    <property type="match status" value="1"/>
</dbReference>
<protein>
    <recommendedName>
        <fullName evidence="10">Peptidyl-prolyl cis-trans isomerase</fullName>
        <ecNumber evidence="10">5.2.1.8</ecNumber>
    </recommendedName>
</protein>
<dbReference type="GO" id="GO:0003755">
    <property type="term" value="F:peptidyl-prolyl cis-trans isomerase activity"/>
    <property type="evidence" value="ECO:0007669"/>
    <property type="project" value="UniProtKB-UniRule"/>
</dbReference>
<gene>
    <name evidence="12" type="ORF">K0B96_01940</name>
</gene>
<dbReference type="GO" id="GO:0005737">
    <property type="term" value="C:cytoplasm"/>
    <property type="evidence" value="ECO:0007669"/>
    <property type="project" value="UniProtKB-SubCell"/>
</dbReference>
<evidence type="ECO:0000256" key="8">
    <source>
        <dbReference type="ARBA" id="ARBA00037071"/>
    </source>
</evidence>
<evidence type="ECO:0000256" key="3">
    <source>
        <dbReference type="ARBA" id="ARBA00006577"/>
    </source>
</evidence>
<comment type="subcellular location">
    <subcellularLocation>
        <location evidence="2">Cytoplasm</location>
    </subcellularLocation>
</comment>
<dbReference type="Pfam" id="PF00254">
    <property type="entry name" value="FKBP_C"/>
    <property type="match status" value="1"/>
</dbReference>
<comment type="catalytic activity">
    <reaction evidence="1 9 10">
        <text>[protein]-peptidylproline (omega=180) = [protein]-peptidylproline (omega=0)</text>
        <dbReference type="Rhea" id="RHEA:16237"/>
        <dbReference type="Rhea" id="RHEA-COMP:10747"/>
        <dbReference type="Rhea" id="RHEA-COMP:10748"/>
        <dbReference type="ChEBI" id="CHEBI:83833"/>
        <dbReference type="ChEBI" id="CHEBI:83834"/>
        <dbReference type="EC" id="5.2.1.8"/>
    </reaction>
</comment>
<dbReference type="PROSITE" id="PS50059">
    <property type="entry name" value="FKBP_PPIASE"/>
    <property type="match status" value="1"/>
</dbReference>
<dbReference type="EMBL" id="CP080507">
    <property type="protein sequence ID" value="QYM80739.1"/>
    <property type="molecule type" value="Genomic_DNA"/>
</dbReference>
<dbReference type="InterPro" id="IPR001179">
    <property type="entry name" value="PPIase_FKBP_dom"/>
</dbReference>
<dbReference type="AlphaFoldDB" id="A0A8F9XN26"/>
<comment type="similarity">
    <text evidence="3 10">Belongs to the FKBP-type PPIase family.</text>
</comment>
<comment type="function">
    <text evidence="8">Also involved in hydrogenase metallocenter assembly, probably by participating in the nickel insertion step. This function in hydrogenase biosynthesis requires chaperone activity and the presence of the metal-binding domain, but not PPIase activity.</text>
</comment>
<name>A0A8F9XN26_9BACT</name>
<organism evidence="12 13">
    <name type="scientific">Horticoccus luteus</name>
    <dbReference type="NCBI Taxonomy" id="2862869"/>
    <lineage>
        <taxon>Bacteria</taxon>
        <taxon>Pseudomonadati</taxon>
        <taxon>Verrucomicrobiota</taxon>
        <taxon>Opitutia</taxon>
        <taxon>Opitutales</taxon>
        <taxon>Opitutaceae</taxon>
        <taxon>Horticoccus</taxon>
    </lineage>
</organism>
<keyword evidence="4" id="KW-0963">Cytoplasm</keyword>
<dbReference type="InterPro" id="IPR046357">
    <property type="entry name" value="PPIase_dom_sf"/>
</dbReference>
<proteinExistence type="inferred from homology"/>
<evidence type="ECO:0000256" key="6">
    <source>
        <dbReference type="ARBA" id="ARBA00023186"/>
    </source>
</evidence>
<dbReference type="EC" id="5.2.1.8" evidence="10"/>
<evidence type="ECO:0000256" key="2">
    <source>
        <dbReference type="ARBA" id="ARBA00004496"/>
    </source>
</evidence>
<keyword evidence="13" id="KW-1185">Reference proteome</keyword>
<evidence type="ECO:0000256" key="10">
    <source>
        <dbReference type="RuleBase" id="RU003915"/>
    </source>
</evidence>
<accession>A0A8F9XN26</accession>
<feature type="domain" description="PPIase FKBP-type" evidence="11">
    <location>
        <begin position="2"/>
        <end position="90"/>
    </location>
</feature>
<evidence type="ECO:0000313" key="13">
    <source>
        <dbReference type="Proteomes" id="UP000825051"/>
    </source>
</evidence>
<dbReference type="Gene3D" id="3.10.50.40">
    <property type="match status" value="1"/>
</dbReference>
<keyword evidence="7 9" id="KW-0413">Isomerase</keyword>
<dbReference type="KEGG" id="ole:K0B96_01940"/>